<proteinExistence type="predicted"/>
<accession>A0A2S9Q533</accession>
<dbReference type="AlphaFoldDB" id="A0A2S9Q533"/>
<gene>
    <name evidence="2" type="ORF">C5L14_26860</name>
</gene>
<protein>
    <submittedName>
        <fullName evidence="2">Uncharacterized protein</fullName>
    </submittedName>
</protein>
<dbReference type="Proteomes" id="UP000237682">
    <property type="component" value="Unassembled WGS sequence"/>
</dbReference>
<comment type="caution">
    <text evidence="2">The sequence shown here is derived from an EMBL/GenBank/DDBJ whole genome shotgun (WGS) entry which is preliminary data.</text>
</comment>
<evidence type="ECO:0000313" key="2">
    <source>
        <dbReference type="EMBL" id="PRH84473.1"/>
    </source>
</evidence>
<name>A0A2S9Q533_9HYPH</name>
<sequence length="59" mass="6541">MWIIDTAPKGMDHPGAAGPHRPDLGTILQILPSKHVASQMDKRRIDGIRLAKSAWQAER</sequence>
<evidence type="ECO:0000256" key="1">
    <source>
        <dbReference type="SAM" id="MobiDB-lite"/>
    </source>
</evidence>
<feature type="region of interest" description="Disordered" evidence="1">
    <location>
        <begin position="1"/>
        <end position="21"/>
    </location>
</feature>
<dbReference type="EMBL" id="PUEJ01000013">
    <property type="protein sequence ID" value="PRH84473.1"/>
    <property type="molecule type" value="Genomic_DNA"/>
</dbReference>
<organism evidence="2 3">
    <name type="scientific">Labrys okinawensis</name>
    <dbReference type="NCBI Taxonomy" id="346911"/>
    <lineage>
        <taxon>Bacteria</taxon>
        <taxon>Pseudomonadati</taxon>
        <taxon>Pseudomonadota</taxon>
        <taxon>Alphaproteobacteria</taxon>
        <taxon>Hyphomicrobiales</taxon>
        <taxon>Xanthobacteraceae</taxon>
        <taxon>Labrys</taxon>
    </lineage>
</organism>
<reference evidence="2 3" key="1">
    <citation type="submission" date="2018-02" db="EMBL/GenBank/DDBJ databases">
        <title>Whole genome sequencing of endophytic bacterium.</title>
        <authorList>
            <person name="Eedara R."/>
            <person name="Podile A.R."/>
        </authorList>
    </citation>
    <scope>NUCLEOTIDE SEQUENCE [LARGE SCALE GENOMIC DNA]</scope>
    <source>
        <strain evidence="2 3">RP1T</strain>
    </source>
</reference>
<keyword evidence="3" id="KW-1185">Reference proteome</keyword>
<evidence type="ECO:0000313" key="3">
    <source>
        <dbReference type="Proteomes" id="UP000237682"/>
    </source>
</evidence>